<feature type="compositionally biased region" description="Basic and acidic residues" evidence="6">
    <location>
        <begin position="113"/>
        <end position="142"/>
    </location>
</feature>
<dbReference type="Pfam" id="PF13913">
    <property type="entry name" value="zf-C2HC_2"/>
    <property type="match status" value="2"/>
</dbReference>
<dbReference type="GO" id="GO:0008270">
    <property type="term" value="F:zinc ion binding"/>
    <property type="evidence" value="ECO:0007669"/>
    <property type="project" value="UniProtKB-KW"/>
</dbReference>
<feature type="compositionally biased region" description="Polar residues" evidence="6">
    <location>
        <begin position="1"/>
        <end position="38"/>
    </location>
</feature>
<gene>
    <name evidence="8" type="ORF">EVOR1521_LOCUS18272</name>
</gene>
<evidence type="ECO:0000256" key="3">
    <source>
        <dbReference type="ARBA" id="ARBA00022771"/>
    </source>
</evidence>
<keyword evidence="3 5" id="KW-0863">Zinc-finger</keyword>
<protein>
    <recommendedName>
        <fullName evidence="7">C2HC/C3H-type domain-containing protein</fullName>
    </recommendedName>
</protein>
<keyword evidence="1" id="KW-0479">Metal-binding</keyword>
<feature type="region of interest" description="Disordered" evidence="6">
    <location>
        <begin position="1"/>
        <end position="49"/>
    </location>
</feature>
<evidence type="ECO:0000256" key="2">
    <source>
        <dbReference type="ARBA" id="ARBA00022737"/>
    </source>
</evidence>
<feature type="domain" description="C2HC/C3H-type" evidence="7">
    <location>
        <begin position="198"/>
        <end position="227"/>
    </location>
</feature>
<evidence type="ECO:0000256" key="4">
    <source>
        <dbReference type="ARBA" id="ARBA00022833"/>
    </source>
</evidence>
<name>A0AA36N082_9DINO</name>
<dbReference type="Proteomes" id="UP001178507">
    <property type="component" value="Unassembled WGS sequence"/>
</dbReference>
<proteinExistence type="predicted"/>
<feature type="region of interest" description="Disordered" evidence="6">
    <location>
        <begin position="313"/>
        <end position="354"/>
    </location>
</feature>
<reference evidence="8" key="1">
    <citation type="submission" date="2023-08" db="EMBL/GenBank/DDBJ databases">
        <authorList>
            <person name="Chen Y."/>
            <person name="Shah S."/>
            <person name="Dougan E. K."/>
            <person name="Thang M."/>
            <person name="Chan C."/>
        </authorList>
    </citation>
    <scope>NUCLEOTIDE SEQUENCE</scope>
</reference>
<keyword evidence="4" id="KW-0862">Zinc</keyword>
<keyword evidence="9" id="KW-1185">Reference proteome</keyword>
<dbReference type="InterPro" id="IPR049899">
    <property type="entry name" value="Znf_C2HC_C3H"/>
</dbReference>
<dbReference type="PANTHER" id="PTHR13555">
    <property type="entry name" value="C2H2 ZINC FINGER CGI-62-RELATED"/>
    <property type="match status" value="1"/>
</dbReference>
<evidence type="ECO:0000256" key="6">
    <source>
        <dbReference type="SAM" id="MobiDB-lite"/>
    </source>
</evidence>
<sequence length="354" mass="38731">MSCISKRQSSQHGLSRLSTRSGSHGTLQASKATPSEISQKPPGLPPVAESGVRLTAAVLSRLDRGGLKPPDTASARLAAAMSSQASQRVVSLPPLRPEASKPTRQTASAGARVPRDSRGPPRAEPGAEKAAPRRAPARDAAREAVSQEPLRSQRRPPKPKLPLGNRKVQSLDWASEEAWKASEARLLGRRNSNRADEKRGGCPHCGRRFWEDALARHARVCVNVFRKQRKAFNATRQRMPPEALRLRLRKAPEVRIPSTWRQRSRALRRAIRSARAVSAAKGRPLRGADATPTDGRVSCPHCGRKFEEAMAGKHIPVCRRSQPEPEASPKSHGQRVAGVSQRVAGRDARDTRPW</sequence>
<feature type="region of interest" description="Disordered" evidence="6">
    <location>
        <begin position="61"/>
        <end position="167"/>
    </location>
</feature>
<feature type="domain" description="C2HC/C3H-type" evidence="7">
    <location>
        <begin position="295"/>
        <end position="324"/>
    </location>
</feature>
<dbReference type="PANTHER" id="PTHR13555:SF36">
    <property type="entry name" value="ZINC FINGER C2HC DOMAIN-CONTAINING PROTEIN 1B"/>
    <property type="match status" value="1"/>
</dbReference>
<evidence type="ECO:0000313" key="9">
    <source>
        <dbReference type="Proteomes" id="UP001178507"/>
    </source>
</evidence>
<evidence type="ECO:0000256" key="5">
    <source>
        <dbReference type="PROSITE-ProRule" id="PRU01371"/>
    </source>
</evidence>
<dbReference type="InterPro" id="IPR026319">
    <property type="entry name" value="ZC2HC1A/B-like"/>
</dbReference>
<evidence type="ECO:0000313" key="8">
    <source>
        <dbReference type="EMBL" id="CAJ1393395.1"/>
    </source>
</evidence>
<keyword evidence="2" id="KW-0677">Repeat</keyword>
<comment type="caution">
    <text evidence="8">The sequence shown here is derived from an EMBL/GenBank/DDBJ whole genome shotgun (WGS) entry which is preliminary data.</text>
</comment>
<organism evidence="8 9">
    <name type="scientific">Effrenium voratum</name>
    <dbReference type="NCBI Taxonomy" id="2562239"/>
    <lineage>
        <taxon>Eukaryota</taxon>
        <taxon>Sar</taxon>
        <taxon>Alveolata</taxon>
        <taxon>Dinophyceae</taxon>
        <taxon>Suessiales</taxon>
        <taxon>Symbiodiniaceae</taxon>
        <taxon>Effrenium</taxon>
    </lineage>
</organism>
<accession>A0AA36N082</accession>
<evidence type="ECO:0000256" key="1">
    <source>
        <dbReference type="ARBA" id="ARBA00022723"/>
    </source>
</evidence>
<dbReference type="EMBL" id="CAUJNA010002557">
    <property type="protein sequence ID" value="CAJ1393395.1"/>
    <property type="molecule type" value="Genomic_DNA"/>
</dbReference>
<feature type="compositionally biased region" description="Basic and acidic residues" evidence="6">
    <location>
        <begin position="344"/>
        <end position="354"/>
    </location>
</feature>
<dbReference type="PROSITE" id="PS52027">
    <property type="entry name" value="ZF_C2HC_C3H"/>
    <property type="match status" value="2"/>
</dbReference>
<dbReference type="AlphaFoldDB" id="A0AA36N082"/>
<evidence type="ECO:0000259" key="7">
    <source>
        <dbReference type="PROSITE" id="PS52027"/>
    </source>
</evidence>